<dbReference type="EMBL" id="BLAL01000228">
    <property type="protein sequence ID" value="GES93583.1"/>
    <property type="molecule type" value="Genomic_DNA"/>
</dbReference>
<gene>
    <name evidence="2" type="ORF">RCL2_002032700</name>
</gene>
<evidence type="ECO:0000313" key="3">
    <source>
        <dbReference type="Proteomes" id="UP000615446"/>
    </source>
</evidence>
<evidence type="ECO:0000256" key="1">
    <source>
        <dbReference type="SAM" id="MobiDB-lite"/>
    </source>
</evidence>
<feature type="compositionally biased region" description="Low complexity" evidence="1">
    <location>
        <begin position="47"/>
        <end position="56"/>
    </location>
</feature>
<accession>A0A8H3LYR4</accession>
<name>A0A8H3LYR4_9GLOM</name>
<reference evidence="2" key="1">
    <citation type="submission" date="2019-10" db="EMBL/GenBank/DDBJ databases">
        <title>Conservation and host-specific expression of non-tandemly repeated heterogenous ribosome RNA gene in arbuscular mycorrhizal fungi.</title>
        <authorList>
            <person name="Maeda T."/>
            <person name="Kobayashi Y."/>
            <person name="Nakagawa T."/>
            <person name="Ezawa T."/>
            <person name="Yamaguchi K."/>
            <person name="Bino T."/>
            <person name="Nishimoto Y."/>
            <person name="Shigenobu S."/>
            <person name="Kawaguchi M."/>
        </authorList>
    </citation>
    <scope>NUCLEOTIDE SEQUENCE</scope>
    <source>
        <strain evidence="2">HR1</strain>
    </source>
</reference>
<evidence type="ECO:0000313" key="2">
    <source>
        <dbReference type="EMBL" id="GES93583.1"/>
    </source>
</evidence>
<organism evidence="2 3">
    <name type="scientific">Rhizophagus clarus</name>
    <dbReference type="NCBI Taxonomy" id="94130"/>
    <lineage>
        <taxon>Eukaryota</taxon>
        <taxon>Fungi</taxon>
        <taxon>Fungi incertae sedis</taxon>
        <taxon>Mucoromycota</taxon>
        <taxon>Glomeromycotina</taxon>
        <taxon>Glomeromycetes</taxon>
        <taxon>Glomerales</taxon>
        <taxon>Glomeraceae</taxon>
        <taxon>Rhizophagus</taxon>
    </lineage>
</organism>
<dbReference type="AlphaFoldDB" id="A0A8H3LYR4"/>
<feature type="compositionally biased region" description="Polar residues" evidence="1">
    <location>
        <begin position="1"/>
        <end position="23"/>
    </location>
</feature>
<protein>
    <submittedName>
        <fullName evidence="2">Uncharacterized protein</fullName>
    </submittedName>
</protein>
<comment type="caution">
    <text evidence="2">The sequence shown here is derived from an EMBL/GenBank/DDBJ whole genome shotgun (WGS) entry which is preliminary data.</text>
</comment>
<feature type="compositionally biased region" description="Polar residues" evidence="1">
    <location>
        <begin position="57"/>
        <end position="68"/>
    </location>
</feature>
<feature type="region of interest" description="Disordered" evidence="1">
    <location>
        <begin position="1"/>
        <end position="68"/>
    </location>
</feature>
<dbReference type="Proteomes" id="UP000615446">
    <property type="component" value="Unassembled WGS sequence"/>
</dbReference>
<proteinExistence type="predicted"/>
<sequence length="215" mass="24952">MQESTHPISSEQDVSDVSVNETLQILHRETSNSSQPSQHTLNDSIHSPNNNTTSSPANEGQSRDQGNFQNSMNKELKINTALIQIRIRSCSTLMMNLPLMEDNITMRHRTNFFINLRFNNKTYADVLHNTFNDMLKVMFYKFDEETVNLQIANYLEKIDKRTIKLVDIEANFPIETIITIFKNAYGPIEKVQEIFKRPFMKPQSTLNNNSHNQRQ</sequence>
<feature type="compositionally biased region" description="Polar residues" evidence="1">
    <location>
        <begin position="31"/>
        <end position="46"/>
    </location>
</feature>